<dbReference type="InterPro" id="IPR036866">
    <property type="entry name" value="RibonucZ/Hydroxyglut_hydro"/>
</dbReference>
<reference evidence="2 3" key="1">
    <citation type="submission" date="2020-03" db="EMBL/GenBank/DDBJ databases">
        <authorList>
            <person name="Wang L."/>
            <person name="He N."/>
            <person name="Li Y."/>
            <person name="Fang Y."/>
            <person name="Zhang F."/>
        </authorList>
    </citation>
    <scope>NUCLEOTIDE SEQUENCE [LARGE SCALE GENOMIC DNA]</scope>
    <source>
        <strain evidence="2 3">36D10-4-7</strain>
    </source>
</reference>
<dbReference type="Gene3D" id="2.30.30.40">
    <property type="entry name" value="SH3 Domains"/>
    <property type="match status" value="1"/>
</dbReference>
<dbReference type="Pfam" id="PF08239">
    <property type="entry name" value="SH3_3"/>
    <property type="match status" value="1"/>
</dbReference>
<dbReference type="SMART" id="SM00849">
    <property type="entry name" value="Lactamase_B"/>
    <property type="match status" value="1"/>
</dbReference>
<name>A0ABX1CUF9_9SPHN</name>
<gene>
    <name evidence="2" type="ORF">HBH26_16935</name>
</gene>
<proteinExistence type="predicted"/>
<comment type="caution">
    <text evidence="2">The sequence shown here is derived from an EMBL/GenBank/DDBJ whole genome shotgun (WGS) entry which is preliminary data.</text>
</comment>
<organism evidence="2 3">
    <name type="scientific">Sphingomonas corticis</name>
    <dbReference type="NCBI Taxonomy" id="2722791"/>
    <lineage>
        <taxon>Bacteria</taxon>
        <taxon>Pseudomonadati</taxon>
        <taxon>Pseudomonadota</taxon>
        <taxon>Alphaproteobacteria</taxon>
        <taxon>Sphingomonadales</taxon>
        <taxon>Sphingomonadaceae</taxon>
        <taxon>Sphingomonas</taxon>
    </lineage>
</organism>
<protein>
    <submittedName>
        <fullName evidence="2">MBL fold metallo-hydrolase</fullName>
    </submittedName>
</protein>
<keyword evidence="3" id="KW-1185">Reference proteome</keyword>
<dbReference type="SUPFAM" id="SSF56281">
    <property type="entry name" value="Metallo-hydrolase/oxidoreductase"/>
    <property type="match status" value="1"/>
</dbReference>
<evidence type="ECO:0000259" key="1">
    <source>
        <dbReference type="SMART" id="SM00849"/>
    </source>
</evidence>
<dbReference type="Pfam" id="PF00753">
    <property type="entry name" value="Lactamase_B"/>
    <property type="match status" value="1"/>
</dbReference>
<evidence type="ECO:0000313" key="3">
    <source>
        <dbReference type="Proteomes" id="UP000732399"/>
    </source>
</evidence>
<dbReference type="Proteomes" id="UP000732399">
    <property type="component" value="Unassembled WGS sequence"/>
</dbReference>
<dbReference type="CDD" id="cd07731">
    <property type="entry name" value="ComA-like_MBL-fold"/>
    <property type="match status" value="1"/>
</dbReference>
<dbReference type="InterPro" id="IPR052159">
    <property type="entry name" value="Competence_DNA_uptake"/>
</dbReference>
<dbReference type="InterPro" id="IPR035681">
    <property type="entry name" value="ComA-like_MBL"/>
</dbReference>
<dbReference type="InterPro" id="IPR003646">
    <property type="entry name" value="SH3-like_bac-type"/>
</dbReference>
<dbReference type="EMBL" id="JAAVJH010000015">
    <property type="protein sequence ID" value="NJR80268.1"/>
    <property type="molecule type" value="Genomic_DNA"/>
</dbReference>
<dbReference type="InterPro" id="IPR001279">
    <property type="entry name" value="Metallo-B-lactamas"/>
</dbReference>
<dbReference type="PANTHER" id="PTHR30619">
    <property type="entry name" value="DNA INTERNALIZATION/COMPETENCE PROTEIN COMEC/REC2"/>
    <property type="match status" value="1"/>
</dbReference>
<feature type="domain" description="Metallo-beta-lactamase" evidence="1">
    <location>
        <begin position="105"/>
        <end position="323"/>
    </location>
</feature>
<evidence type="ECO:0000313" key="2">
    <source>
        <dbReference type="EMBL" id="NJR80268.1"/>
    </source>
</evidence>
<dbReference type="PANTHER" id="PTHR30619:SF1">
    <property type="entry name" value="RECOMBINATION PROTEIN 2"/>
    <property type="match status" value="1"/>
</dbReference>
<accession>A0ABX1CUF9</accession>
<dbReference type="RefSeq" id="WP_168135826.1">
    <property type="nucleotide sequence ID" value="NZ_JAAVJH010000015.1"/>
</dbReference>
<sequence length="420" mass="44208">MAAVLLACAGQVATATDVTPSARVVRGVVVRERPTTASAPVGGLRPGDKAVVVEDLPGWWRVRLPDGATGYVSKAWTVVVAEAPPSQPLSATAPTWKVHVIDVGTGLAVFVEGPGFAMLYDAGSQDDLAMGRDNRVVAYIHAVRPDLTTLDHVVLSHPHKDHVELMPDVFDRYAVRDVWDSGALNPTRGYCRFLKKVLAEPGVRYHDAIATGGVRLAVFPSGECKGRLSIPQSTMMTADPIALGPGASMSILYRNAERHSDPNENTVVVRLDLGGYRILLAGDAEAGGRDPVDTPPTRGSIEWSLLGCCKAALKADVLIVGHHGSLTSSRRPFLDAVGASIFVISSGPHPYQSVQLPDAGIVTELRGRGQVFSTKEGDEECLTATAKVGPDEDESPGGCTNVLVTVGPLGVGAAVVRPAD</sequence>
<dbReference type="Gene3D" id="3.60.15.10">
    <property type="entry name" value="Ribonuclease Z/Hydroxyacylglutathione hydrolase-like"/>
    <property type="match status" value="1"/>
</dbReference>